<dbReference type="NCBIfam" id="NF005451">
    <property type="entry name" value="PRK07044.1"/>
    <property type="match status" value="1"/>
</dbReference>
<organism evidence="2 3">
    <name type="scientific">Acinetobacter pittii</name>
    <name type="common">Acinetobacter genomosp. 3</name>
    <dbReference type="NCBI Taxonomy" id="48296"/>
    <lineage>
        <taxon>Bacteria</taxon>
        <taxon>Pseudomonadati</taxon>
        <taxon>Pseudomonadota</taxon>
        <taxon>Gammaproteobacteria</taxon>
        <taxon>Moraxellales</taxon>
        <taxon>Moraxellaceae</taxon>
        <taxon>Acinetobacter</taxon>
        <taxon>Acinetobacter calcoaceticus/baumannii complex</taxon>
    </lineage>
</organism>
<dbReference type="GO" id="GO:0005996">
    <property type="term" value="P:monosaccharide metabolic process"/>
    <property type="evidence" value="ECO:0007669"/>
    <property type="project" value="UniProtKB-ARBA"/>
</dbReference>
<dbReference type="RefSeq" id="WP_001072914.1">
    <property type="nucleotide sequence ID" value="NZ_CAJHHN010000003.1"/>
</dbReference>
<gene>
    <name evidence="2" type="ORF">G8E09_16710</name>
</gene>
<proteinExistence type="inferred from homology"/>
<protein>
    <submittedName>
        <fullName evidence="2">Class II aldolase/adducin family protein</fullName>
    </submittedName>
</protein>
<evidence type="ECO:0000256" key="1">
    <source>
        <dbReference type="ARBA" id="ARBA00037961"/>
    </source>
</evidence>
<dbReference type="SUPFAM" id="SSF53639">
    <property type="entry name" value="AraD/HMP-PK domain-like"/>
    <property type="match status" value="1"/>
</dbReference>
<evidence type="ECO:0000313" key="3">
    <source>
        <dbReference type="Proteomes" id="UP000501692"/>
    </source>
</evidence>
<reference evidence="2 3" key="1">
    <citation type="submission" date="2020-03" db="EMBL/GenBank/DDBJ databases">
        <authorList>
            <person name="Zhang L."/>
            <person name="Han X."/>
            <person name="Chen Y."/>
            <person name="Yu Y."/>
        </authorList>
    </citation>
    <scope>NUCLEOTIDE SEQUENCE [LARGE SCALE GENOMIC DNA]</scope>
    <source>
        <strain evidence="2 3">A1254</strain>
    </source>
</reference>
<dbReference type="EMBL" id="CP049806">
    <property type="protein sequence ID" value="QIT19210.1"/>
    <property type="molecule type" value="Genomic_DNA"/>
</dbReference>
<dbReference type="InterPro" id="IPR051017">
    <property type="entry name" value="Aldolase-II_Adducin_sf"/>
</dbReference>
<dbReference type="PANTHER" id="PTHR10672">
    <property type="entry name" value="ADDUCIN"/>
    <property type="match status" value="1"/>
</dbReference>
<sequence length="250" mass="28518">MNQMSTINSTEWAARCELAALYRLIAFYKMTDLIDTHISYRLAHEPNHFLINQYGIPFEKMTASHLVKIDHDGNIVETYDQGKRVNAAGFVIHSAIHRASPDINCVIHTHTADGVAVSAQKHGLLPLSQHALKFYKRIGYHNYEGIALSLDEQKRLVEDLGQYRCMILRNHGLLSTGNTIPRAFHEIYFLERACQIQVKALSSTQLNYVEPQVCEHTAQQFNREEAEQIILDAWHAALSLIEQQKAEYCS</sequence>
<dbReference type="InterPro" id="IPR001303">
    <property type="entry name" value="Aldolase_II/adducin_N"/>
</dbReference>
<accession>A0A1C2PK93</accession>
<evidence type="ECO:0000313" key="2">
    <source>
        <dbReference type="EMBL" id="QIT19210.1"/>
    </source>
</evidence>
<dbReference type="InterPro" id="IPR036409">
    <property type="entry name" value="Aldolase_II/adducin_N_sf"/>
</dbReference>
<dbReference type="GO" id="GO:0005856">
    <property type="term" value="C:cytoskeleton"/>
    <property type="evidence" value="ECO:0007669"/>
    <property type="project" value="TreeGrafter"/>
</dbReference>
<dbReference type="Gene3D" id="3.40.225.10">
    <property type="entry name" value="Class II aldolase/adducin N-terminal domain"/>
    <property type="match status" value="1"/>
</dbReference>
<comment type="similarity">
    <text evidence="1">Belongs to the aldolase class II family.</text>
</comment>
<dbReference type="AlphaFoldDB" id="A0A1C2PK93"/>
<dbReference type="SMART" id="SM01007">
    <property type="entry name" value="Aldolase_II"/>
    <property type="match status" value="1"/>
</dbReference>
<name>A0A1C2PK93_ACIPI</name>
<dbReference type="Pfam" id="PF00596">
    <property type="entry name" value="Aldolase_II"/>
    <property type="match status" value="1"/>
</dbReference>
<dbReference type="PANTHER" id="PTHR10672:SF3">
    <property type="entry name" value="PROTEIN HU-LI TAI SHAO"/>
    <property type="match status" value="1"/>
</dbReference>
<dbReference type="GO" id="GO:0051015">
    <property type="term" value="F:actin filament binding"/>
    <property type="evidence" value="ECO:0007669"/>
    <property type="project" value="TreeGrafter"/>
</dbReference>
<dbReference type="Proteomes" id="UP000501692">
    <property type="component" value="Chromosome"/>
</dbReference>